<accession>A0A381WI97</accession>
<dbReference type="AlphaFoldDB" id="A0A381WI97"/>
<dbReference type="InterPro" id="IPR009081">
    <property type="entry name" value="PP-bd_ACP"/>
</dbReference>
<proteinExistence type="predicted"/>
<evidence type="ECO:0000259" key="1">
    <source>
        <dbReference type="PROSITE" id="PS50075"/>
    </source>
</evidence>
<dbReference type="PROSITE" id="PS50075">
    <property type="entry name" value="CARRIER"/>
    <property type="match status" value="1"/>
</dbReference>
<dbReference type="InterPro" id="IPR036736">
    <property type="entry name" value="ACP-like_sf"/>
</dbReference>
<gene>
    <name evidence="2" type="ORF">METZ01_LOCUS105089</name>
</gene>
<protein>
    <recommendedName>
        <fullName evidence="1">Carrier domain-containing protein</fullName>
    </recommendedName>
</protein>
<evidence type="ECO:0000313" key="2">
    <source>
        <dbReference type="EMBL" id="SVA52235.1"/>
    </source>
</evidence>
<reference evidence="2" key="1">
    <citation type="submission" date="2018-05" db="EMBL/GenBank/DDBJ databases">
        <authorList>
            <person name="Lanie J.A."/>
            <person name="Ng W.-L."/>
            <person name="Kazmierczak K.M."/>
            <person name="Andrzejewski T.M."/>
            <person name="Davidsen T.M."/>
            <person name="Wayne K.J."/>
            <person name="Tettelin H."/>
            <person name="Glass J.I."/>
            <person name="Rusch D."/>
            <person name="Podicherti R."/>
            <person name="Tsui H.-C.T."/>
            <person name="Winkler M.E."/>
        </authorList>
    </citation>
    <scope>NUCLEOTIDE SEQUENCE</scope>
</reference>
<sequence length="103" mass="11711">MNQKEKIVQSIYNSIDELNEQLPQEQQLGQSTKTVLFGKDGKLDSLGLVTLLVIIEQNIEDEFDVSITIADERAMSQKRSPFRTIGTLADYIDMLLRENQIPV</sequence>
<dbReference type="Gene3D" id="1.10.1200.10">
    <property type="entry name" value="ACP-like"/>
    <property type="match status" value="1"/>
</dbReference>
<dbReference type="EMBL" id="UINC01011896">
    <property type="protein sequence ID" value="SVA52235.1"/>
    <property type="molecule type" value="Genomic_DNA"/>
</dbReference>
<name>A0A381WI97_9ZZZZ</name>
<feature type="domain" description="Carrier" evidence="1">
    <location>
        <begin position="1"/>
        <end position="96"/>
    </location>
</feature>
<organism evidence="2">
    <name type="scientific">marine metagenome</name>
    <dbReference type="NCBI Taxonomy" id="408172"/>
    <lineage>
        <taxon>unclassified sequences</taxon>
        <taxon>metagenomes</taxon>
        <taxon>ecological metagenomes</taxon>
    </lineage>
</organism>